<dbReference type="AlphaFoldDB" id="A0AAJ0GCE3"/>
<accession>A0AAJ0GCE3</accession>
<proteinExistence type="predicted"/>
<organism evidence="1 2">
    <name type="scientific">Extremus antarcticus</name>
    <dbReference type="NCBI Taxonomy" id="702011"/>
    <lineage>
        <taxon>Eukaryota</taxon>
        <taxon>Fungi</taxon>
        <taxon>Dikarya</taxon>
        <taxon>Ascomycota</taxon>
        <taxon>Pezizomycotina</taxon>
        <taxon>Dothideomycetes</taxon>
        <taxon>Dothideomycetidae</taxon>
        <taxon>Mycosphaerellales</taxon>
        <taxon>Extremaceae</taxon>
        <taxon>Extremus</taxon>
    </lineage>
</organism>
<dbReference type="EMBL" id="JAWDJX010000033">
    <property type="protein sequence ID" value="KAK3050320.1"/>
    <property type="molecule type" value="Genomic_DNA"/>
</dbReference>
<sequence>MARNITNPSLGYLSVLPREIRDQIYHEVKFAADTGYHFAFNWHKEFEEVDCPTIKNLSCLTRTSKTLRDEYMDQDVDNSCLYLSLFISSKYLDESQFVAPSNYTRQCRKLFIHATLRRTSLAYPGFGERGHPTRLRCRLRILCYIIRDFFNEVETVEVCVTRAPWEIAFTAAERKEIEEYMPEHTVYYDDYHDRDHGAGFDPQALLEGERGSPPRVSFCDQTPWMEVPTAPGSGLVVWKGSGNEPKSY</sequence>
<keyword evidence="2" id="KW-1185">Reference proteome</keyword>
<gene>
    <name evidence="1" type="ORF">LTR09_008469</name>
</gene>
<reference evidence="1" key="1">
    <citation type="submission" date="2023-04" db="EMBL/GenBank/DDBJ databases">
        <title>Black Yeasts Isolated from many extreme environments.</title>
        <authorList>
            <person name="Coleine C."/>
            <person name="Stajich J.E."/>
            <person name="Selbmann L."/>
        </authorList>
    </citation>
    <scope>NUCLEOTIDE SEQUENCE</scope>
    <source>
        <strain evidence="1">CCFEE 5312</strain>
    </source>
</reference>
<dbReference type="Proteomes" id="UP001271007">
    <property type="component" value="Unassembled WGS sequence"/>
</dbReference>
<protein>
    <submittedName>
        <fullName evidence="1">Uncharacterized protein</fullName>
    </submittedName>
</protein>
<comment type="caution">
    <text evidence="1">The sequence shown here is derived from an EMBL/GenBank/DDBJ whole genome shotgun (WGS) entry which is preliminary data.</text>
</comment>
<evidence type="ECO:0000313" key="2">
    <source>
        <dbReference type="Proteomes" id="UP001271007"/>
    </source>
</evidence>
<evidence type="ECO:0000313" key="1">
    <source>
        <dbReference type="EMBL" id="KAK3050320.1"/>
    </source>
</evidence>
<name>A0AAJ0GCE3_9PEZI</name>